<gene>
    <name evidence="10" type="ORF">SMB34_02240</name>
</gene>
<dbReference type="InterPro" id="IPR035973">
    <property type="entry name" value="Cyt_c_oxidase_su3-like_sf"/>
</dbReference>
<keyword evidence="4 8" id="KW-1133">Transmembrane helix</keyword>
<evidence type="ECO:0000256" key="7">
    <source>
        <dbReference type="SAM" id="MobiDB-lite"/>
    </source>
</evidence>
<name>A0ABR4TWU4_9PROT</name>
<dbReference type="Pfam" id="PF00510">
    <property type="entry name" value="COX3"/>
    <property type="match status" value="1"/>
</dbReference>
<evidence type="ECO:0000256" key="4">
    <source>
        <dbReference type="ARBA" id="ARBA00022989"/>
    </source>
</evidence>
<evidence type="ECO:0000259" key="9">
    <source>
        <dbReference type="PROSITE" id="PS50253"/>
    </source>
</evidence>
<dbReference type="CDD" id="cd02862">
    <property type="entry name" value="NorE_like"/>
    <property type="match status" value="1"/>
</dbReference>
<dbReference type="Proteomes" id="UP000027463">
    <property type="component" value="Unassembled WGS sequence"/>
</dbReference>
<dbReference type="InterPro" id="IPR024791">
    <property type="entry name" value="Cyt_c/ubiquinol_Oxase_su3"/>
</dbReference>
<dbReference type="PANTHER" id="PTHR11403:SF6">
    <property type="entry name" value="NITRIC OXIDE REDUCTASE SUBUNIT E"/>
    <property type="match status" value="1"/>
</dbReference>
<feature type="transmembrane region" description="Helical" evidence="8">
    <location>
        <begin position="163"/>
        <end position="188"/>
    </location>
</feature>
<feature type="transmembrane region" description="Helical" evidence="8">
    <location>
        <begin position="125"/>
        <end position="143"/>
    </location>
</feature>
<evidence type="ECO:0000256" key="5">
    <source>
        <dbReference type="ARBA" id="ARBA00023136"/>
    </source>
</evidence>
<dbReference type="InterPro" id="IPR013833">
    <property type="entry name" value="Cyt_c_oxidase_su3_a-hlx"/>
</dbReference>
<protein>
    <recommendedName>
        <fullName evidence="9">Heme-copper oxidase subunit III family profile domain-containing protein</fullName>
    </recommendedName>
</protein>
<feature type="domain" description="Heme-copper oxidase subunit III family profile" evidence="9">
    <location>
        <begin position="53"/>
        <end position="219"/>
    </location>
</feature>
<evidence type="ECO:0000313" key="11">
    <source>
        <dbReference type="Proteomes" id="UP000027463"/>
    </source>
</evidence>
<feature type="region of interest" description="Disordered" evidence="7">
    <location>
        <begin position="1"/>
        <end position="29"/>
    </location>
</feature>
<keyword evidence="5 8" id="KW-0472">Membrane</keyword>
<dbReference type="PROSITE" id="PS50253">
    <property type="entry name" value="COX3"/>
    <property type="match status" value="1"/>
</dbReference>
<keyword evidence="3 6" id="KW-0812">Transmembrane</keyword>
<dbReference type="Gene3D" id="1.20.120.80">
    <property type="entry name" value="Cytochrome c oxidase, subunit III, four-helix bundle"/>
    <property type="match status" value="1"/>
</dbReference>
<reference evidence="10 11" key="1">
    <citation type="submission" date="2013-07" db="EMBL/GenBank/DDBJ databases">
        <title>Thalassospira permensis NBRC 106175 Genome Sequencing.</title>
        <authorList>
            <person name="Lai Q."/>
            <person name="Shao Z."/>
        </authorList>
    </citation>
    <scope>NUCLEOTIDE SEQUENCE [LARGE SCALE GENOMIC DNA]</scope>
    <source>
        <strain evidence="10 11">NBRC 106175</strain>
    </source>
</reference>
<evidence type="ECO:0000313" key="10">
    <source>
        <dbReference type="EMBL" id="KEO59831.1"/>
    </source>
</evidence>
<organism evidence="10 11">
    <name type="scientific">Thalassospira permensis NBRC 106175</name>
    <dbReference type="NCBI Taxonomy" id="1353532"/>
    <lineage>
        <taxon>Bacteria</taxon>
        <taxon>Pseudomonadati</taxon>
        <taxon>Pseudomonadota</taxon>
        <taxon>Alphaproteobacteria</taxon>
        <taxon>Rhodospirillales</taxon>
        <taxon>Thalassospiraceae</taxon>
        <taxon>Thalassospira</taxon>
    </lineage>
</organism>
<keyword evidence="11" id="KW-1185">Reference proteome</keyword>
<feature type="transmembrane region" description="Helical" evidence="8">
    <location>
        <begin position="52"/>
        <end position="71"/>
    </location>
</feature>
<dbReference type="EMBL" id="AUNC01000001">
    <property type="protein sequence ID" value="KEO59831.1"/>
    <property type="molecule type" value="Genomic_DNA"/>
</dbReference>
<evidence type="ECO:0000256" key="3">
    <source>
        <dbReference type="ARBA" id="ARBA00022692"/>
    </source>
</evidence>
<proteinExistence type="inferred from homology"/>
<feature type="transmembrane region" description="Helical" evidence="8">
    <location>
        <begin position="92"/>
        <end position="113"/>
    </location>
</feature>
<sequence>MKTGDNMQARQENMAQHDSSTANESDQHSVSVTSSAGADAWGGLEALPGHPLMWVLILSELVVFGAFLLTFSAARIGDPSGFAADQLRLDRVMGGLNTVVLLTSGLFAVFAVHAIRQNAVLRCRGWMAATAILGIVFLIIKLLEYSSKIDAGIGLESSTFFTLYYLITGFHALHVVMGLGLLGIVSIWPNLTNIETGAAFWHMIDMVWVLVFPVIYLLR</sequence>
<accession>A0ABR4TWU4</accession>
<comment type="subcellular location">
    <subcellularLocation>
        <location evidence="6">Cell membrane</location>
        <topology evidence="6">Multi-pass membrane protein</topology>
    </subcellularLocation>
    <subcellularLocation>
        <location evidence="1">Membrane</location>
        <topology evidence="1">Multi-pass membrane protein</topology>
    </subcellularLocation>
</comment>
<evidence type="ECO:0000256" key="2">
    <source>
        <dbReference type="ARBA" id="ARBA00010581"/>
    </source>
</evidence>
<dbReference type="SUPFAM" id="SSF81452">
    <property type="entry name" value="Cytochrome c oxidase subunit III-like"/>
    <property type="match status" value="1"/>
</dbReference>
<feature type="transmembrane region" description="Helical" evidence="8">
    <location>
        <begin position="200"/>
        <end position="218"/>
    </location>
</feature>
<evidence type="ECO:0000256" key="6">
    <source>
        <dbReference type="RuleBase" id="RU003376"/>
    </source>
</evidence>
<comment type="caution">
    <text evidence="10">The sequence shown here is derived from an EMBL/GenBank/DDBJ whole genome shotgun (WGS) entry which is preliminary data.</text>
</comment>
<dbReference type="PANTHER" id="PTHR11403">
    <property type="entry name" value="CYTOCHROME C OXIDASE SUBUNIT III"/>
    <property type="match status" value="1"/>
</dbReference>
<dbReference type="InterPro" id="IPR000298">
    <property type="entry name" value="Cyt_c_oxidase-like_su3"/>
</dbReference>
<evidence type="ECO:0000256" key="8">
    <source>
        <dbReference type="SAM" id="Phobius"/>
    </source>
</evidence>
<evidence type="ECO:0000256" key="1">
    <source>
        <dbReference type="ARBA" id="ARBA00004141"/>
    </source>
</evidence>
<comment type="similarity">
    <text evidence="2 6">Belongs to the cytochrome c oxidase subunit 3 family.</text>
</comment>